<dbReference type="EMBL" id="CM035441">
    <property type="protein sequence ID" value="KAH7281297.1"/>
    <property type="molecule type" value="Genomic_DNA"/>
</dbReference>
<organism evidence="3 4">
    <name type="scientific">Ceratopteris richardii</name>
    <name type="common">Triangle waterfern</name>
    <dbReference type="NCBI Taxonomy" id="49495"/>
    <lineage>
        <taxon>Eukaryota</taxon>
        <taxon>Viridiplantae</taxon>
        <taxon>Streptophyta</taxon>
        <taxon>Embryophyta</taxon>
        <taxon>Tracheophyta</taxon>
        <taxon>Polypodiopsida</taxon>
        <taxon>Polypodiidae</taxon>
        <taxon>Polypodiales</taxon>
        <taxon>Pteridineae</taxon>
        <taxon>Pteridaceae</taxon>
        <taxon>Parkerioideae</taxon>
        <taxon>Ceratopteris</taxon>
    </lineage>
</organism>
<evidence type="ECO:0000313" key="4">
    <source>
        <dbReference type="Proteomes" id="UP000825935"/>
    </source>
</evidence>
<keyword evidence="1" id="KW-1133">Transmembrane helix</keyword>
<name>A0A8T2QCH4_CERRI</name>
<dbReference type="EMBL" id="CM035441">
    <property type="protein sequence ID" value="KAH7281298.1"/>
    <property type="molecule type" value="Genomic_DNA"/>
</dbReference>
<dbReference type="Pfam" id="PF00561">
    <property type="entry name" value="Abhydrolase_1"/>
    <property type="match status" value="1"/>
</dbReference>
<keyword evidence="4" id="KW-1185">Reference proteome</keyword>
<dbReference type="PANTHER" id="PTHR45763">
    <property type="entry name" value="HYDROLASE, ALPHA/BETA FOLD FAMILY PROTEIN, EXPRESSED-RELATED"/>
    <property type="match status" value="1"/>
</dbReference>
<dbReference type="InterPro" id="IPR000073">
    <property type="entry name" value="AB_hydrolase_1"/>
</dbReference>
<proteinExistence type="predicted"/>
<dbReference type="OrthoDB" id="294702at2759"/>
<protein>
    <recommendedName>
        <fullName evidence="2">AB hydrolase-1 domain-containing protein</fullName>
    </recommendedName>
</protein>
<dbReference type="InterPro" id="IPR029058">
    <property type="entry name" value="AB_hydrolase_fold"/>
</dbReference>
<dbReference type="Gene3D" id="3.40.50.1820">
    <property type="entry name" value="alpha/beta hydrolase"/>
    <property type="match status" value="1"/>
</dbReference>
<dbReference type="PANTHER" id="PTHR45763:SF8">
    <property type="entry name" value="ALPHA_BETA-HYDROLASES SUPERFAMILY PROTEIN"/>
    <property type="match status" value="1"/>
</dbReference>
<reference evidence="3" key="1">
    <citation type="submission" date="2021-08" db="EMBL/GenBank/DDBJ databases">
        <title>WGS assembly of Ceratopteris richardii.</title>
        <authorList>
            <person name="Marchant D.B."/>
            <person name="Chen G."/>
            <person name="Jenkins J."/>
            <person name="Shu S."/>
            <person name="Leebens-Mack J."/>
            <person name="Grimwood J."/>
            <person name="Schmutz J."/>
            <person name="Soltis P."/>
            <person name="Soltis D."/>
            <person name="Chen Z.-H."/>
        </authorList>
    </citation>
    <scope>NUCLEOTIDE SEQUENCE</scope>
    <source>
        <strain evidence="3">Whitten #5841</strain>
        <tissue evidence="3">Leaf</tissue>
    </source>
</reference>
<dbReference type="OMA" id="IYFCDEC"/>
<gene>
    <name evidence="3" type="ORF">KP509_36G039700</name>
</gene>
<evidence type="ECO:0000259" key="2">
    <source>
        <dbReference type="Pfam" id="PF00561"/>
    </source>
</evidence>
<comment type="caution">
    <text evidence="3">The sequence shown here is derived from an EMBL/GenBank/DDBJ whole genome shotgun (WGS) entry which is preliminary data.</text>
</comment>
<keyword evidence="1" id="KW-0472">Membrane</keyword>
<dbReference type="Proteomes" id="UP000825935">
    <property type="component" value="Chromosome 36"/>
</dbReference>
<feature type="transmembrane region" description="Helical" evidence="1">
    <location>
        <begin position="110"/>
        <end position="128"/>
    </location>
</feature>
<dbReference type="AlphaFoldDB" id="A0A8T2QCH4"/>
<dbReference type="SUPFAM" id="SSF53474">
    <property type="entry name" value="alpha/beta-Hydrolases"/>
    <property type="match status" value="1"/>
</dbReference>
<keyword evidence="1" id="KW-0812">Transmembrane</keyword>
<dbReference type="EMBL" id="CM035441">
    <property type="protein sequence ID" value="KAH7281295.1"/>
    <property type="molecule type" value="Genomic_DNA"/>
</dbReference>
<dbReference type="EMBL" id="CM035441">
    <property type="protein sequence ID" value="KAH7281296.1"/>
    <property type="molecule type" value="Genomic_DNA"/>
</dbReference>
<accession>A0A8T2QCH4</accession>
<feature type="domain" description="AB hydrolase-1" evidence="2">
    <location>
        <begin position="182"/>
        <end position="468"/>
    </location>
</feature>
<evidence type="ECO:0000256" key="1">
    <source>
        <dbReference type="SAM" id="Phobius"/>
    </source>
</evidence>
<sequence length="515" mass="59172">MEEEHVFRDTDDSDFPLMSYQPRILEHMHSPRENSEQWADHHSTGWGDLNHVDGTTDMTRRFTHVERDGDTSTESETLERMWTFTAHVCTRVWEKLEPLFMDYMPEDKNPFWVCGVLMIVFLLTITGLRAGTKEDPSKYVEKVESVKSDKLPPINAPYVTLPDGRRIAYREQGVSQELARHTLVVVHGFPSSRLAGIPGIKSRLLEEFGVRLITYDRPGFGESDPYARKSLRASAQDMVHITDSLGVVEKFWVIGFSTGGIHAWAAMKYIPDRLAGVGLFAPGGNFYAPNMTKRESAEIWGSLNAHRKWLFRVARWVPSFLPYLCRRMLLENAEKLRSTYLFTAGKDHVLMQQEVFMKALIRDIEESIRQGNTAIIAQELLIQVVPWGFHLSDLRLRKRLPNSGVLSHIRSIWKKEEKGWEGFSAPIHIWQGTEDQIVPSGINEFAVRMVPQAMLHRLEGEGHFSYFWFCDKCHRNIFLTLFNEPEGVKVSTANLPLSGGLETLYQSYEEAQKRK</sequence>
<evidence type="ECO:0000313" key="3">
    <source>
        <dbReference type="EMBL" id="KAH7281295.1"/>
    </source>
</evidence>